<comment type="caution">
    <text evidence="1">The sequence shown here is derived from an EMBL/GenBank/DDBJ whole genome shotgun (WGS) entry which is preliminary data.</text>
</comment>
<organism evidence="1 2">
    <name type="scientific">Eumeta variegata</name>
    <name type="common">Bagworm moth</name>
    <name type="synonym">Eumeta japonica</name>
    <dbReference type="NCBI Taxonomy" id="151549"/>
    <lineage>
        <taxon>Eukaryota</taxon>
        <taxon>Metazoa</taxon>
        <taxon>Ecdysozoa</taxon>
        <taxon>Arthropoda</taxon>
        <taxon>Hexapoda</taxon>
        <taxon>Insecta</taxon>
        <taxon>Pterygota</taxon>
        <taxon>Neoptera</taxon>
        <taxon>Endopterygota</taxon>
        <taxon>Lepidoptera</taxon>
        <taxon>Glossata</taxon>
        <taxon>Ditrysia</taxon>
        <taxon>Tineoidea</taxon>
        <taxon>Psychidae</taxon>
        <taxon>Oiketicinae</taxon>
        <taxon>Eumeta</taxon>
    </lineage>
</organism>
<evidence type="ECO:0000313" key="2">
    <source>
        <dbReference type="Proteomes" id="UP000299102"/>
    </source>
</evidence>
<reference evidence="1 2" key="1">
    <citation type="journal article" date="2019" name="Commun. Biol.">
        <title>The bagworm genome reveals a unique fibroin gene that provides high tensile strength.</title>
        <authorList>
            <person name="Kono N."/>
            <person name="Nakamura H."/>
            <person name="Ohtoshi R."/>
            <person name="Tomita M."/>
            <person name="Numata K."/>
            <person name="Arakawa K."/>
        </authorList>
    </citation>
    <scope>NUCLEOTIDE SEQUENCE [LARGE SCALE GENOMIC DNA]</scope>
</reference>
<evidence type="ECO:0000313" key="1">
    <source>
        <dbReference type="EMBL" id="GBP02671.1"/>
    </source>
</evidence>
<protein>
    <submittedName>
        <fullName evidence="1">Uncharacterized protein</fullName>
    </submittedName>
</protein>
<name>A0A4C1SNG5_EUMVA</name>
<gene>
    <name evidence="1" type="ORF">EVAR_70969_1</name>
</gene>
<dbReference type="Proteomes" id="UP000299102">
    <property type="component" value="Unassembled WGS sequence"/>
</dbReference>
<keyword evidence="2" id="KW-1185">Reference proteome</keyword>
<dbReference type="AlphaFoldDB" id="A0A4C1SNG5"/>
<dbReference type="EMBL" id="BGZK01003571">
    <property type="protein sequence ID" value="GBP02671.1"/>
    <property type="molecule type" value="Genomic_DNA"/>
</dbReference>
<proteinExistence type="predicted"/>
<accession>A0A4C1SNG5</accession>
<sequence>MLPVLGTVNIQCDDSVVIEKSAYNAREAYSRPQVFSRDKRVCGPPGSKWSPPPMDTCKPRGVTSALPAFLKEVRAFRVFDPLEIPSMDASHEDFGDGISGEQNDNANQRQERGIINFIIHNLAWQVAYPARQNARAGAATSRPYPVRL</sequence>